<dbReference type="InterPro" id="IPR006091">
    <property type="entry name" value="Acyl-CoA_Oxase/DH_mid-dom"/>
</dbReference>
<dbReference type="PANTHER" id="PTHR43884:SF12">
    <property type="entry name" value="ISOVALERYL-COA DEHYDROGENASE, MITOCHONDRIAL-RELATED"/>
    <property type="match status" value="1"/>
</dbReference>
<dbReference type="RefSeq" id="WP_279249637.1">
    <property type="nucleotide sequence ID" value="NZ_SHNO01000001.1"/>
</dbReference>
<dbReference type="SUPFAM" id="SSF56645">
    <property type="entry name" value="Acyl-CoA dehydrogenase NM domain-like"/>
    <property type="match status" value="1"/>
</dbReference>
<dbReference type="Pfam" id="PF02771">
    <property type="entry name" value="Acyl-CoA_dh_N"/>
    <property type="match status" value="1"/>
</dbReference>
<evidence type="ECO:0000259" key="8">
    <source>
        <dbReference type="Pfam" id="PF02771"/>
    </source>
</evidence>
<evidence type="ECO:0000256" key="1">
    <source>
        <dbReference type="ARBA" id="ARBA00001974"/>
    </source>
</evidence>
<keyword evidence="10" id="KW-1185">Reference proteome</keyword>
<organism evidence="9 10">
    <name type="scientific">Candidatus Marimicrobium litorale</name>
    <dbReference type="NCBI Taxonomy" id="2518991"/>
    <lineage>
        <taxon>Bacteria</taxon>
        <taxon>Pseudomonadati</taxon>
        <taxon>Pseudomonadota</taxon>
        <taxon>Gammaproteobacteria</taxon>
        <taxon>Cellvibrionales</taxon>
        <taxon>Halieaceae</taxon>
        <taxon>Marimicrobium</taxon>
    </lineage>
</organism>
<accession>A0ABT3T6N5</accession>
<dbReference type="Gene3D" id="1.20.140.10">
    <property type="entry name" value="Butyryl-CoA Dehydrogenase, subunit A, domain 3"/>
    <property type="match status" value="1"/>
</dbReference>
<dbReference type="PROSITE" id="PS00072">
    <property type="entry name" value="ACYL_COA_DH_1"/>
    <property type="match status" value="1"/>
</dbReference>
<keyword evidence="5" id="KW-0560">Oxidoreductase</keyword>
<evidence type="ECO:0000256" key="5">
    <source>
        <dbReference type="RuleBase" id="RU362125"/>
    </source>
</evidence>
<evidence type="ECO:0000313" key="10">
    <source>
        <dbReference type="Proteomes" id="UP001143304"/>
    </source>
</evidence>
<dbReference type="InterPro" id="IPR009100">
    <property type="entry name" value="AcylCoA_DH/oxidase_NM_dom_sf"/>
</dbReference>
<dbReference type="SUPFAM" id="SSF47203">
    <property type="entry name" value="Acyl-CoA dehydrogenase C-terminal domain-like"/>
    <property type="match status" value="1"/>
</dbReference>
<reference evidence="9" key="1">
    <citation type="submission" date="2019-02" db="EMBL/GenBank/DDBJ databases">
        <authorList>
            <person name="Li S.-H."/>
        </authorList>
    </citation>
    <scope>NUCLEOTIDE SEQUENCE</scope>
    <source>
        <strain evidence="9">IMCC11814</strain>
    </source>
</reference>
<dbReference type="EMBL" id="SHNO01000001">
    <property type="protein sequence ID" value="MCX2977933.1"/>
    <property type="molecule type" value="Genomic_DNA"/>
</dbReference>
<proteinExistence type="inferred from homology"/>
<keyword evidence="3 5" id="KW-0285">Flavoprotein</keyword>
<dbReference type="Pfam" id="PF00441">
    <property type="entry name" value="Acyl-CoA_dh_1"/>
    <property type="match status" value="1"/>
</dbReference>
<feature type="domain" description="Acyl-CoA dehydrogenase/oxidase C-terminal" evidence="6">
    <location>
        <begin position="268"/>
        <end position="415"/>
    </location>
</feature>
<comment type="cofactor">
    <cofactor evidence="1 5">
        <name>FAD</name>
        <dbReference type="ChEBI" id="CHEBI:57692"/>
    </cofactor>
</comment>
<dbReference type="Gene3D" id="2.40.110.10">
    <property type="entry name" value="Butyryl-CoA Dehydrogenase, subunit A, domain 2"/>
    <property type="match status" value="1"/>
</dbReference>
<feature type="domain" description="Acyl-CoA dehydrogenase/oxidase N-terminal" evidence="8">
    <location>
        <begin position="5"/>
        <end position="45"/>
    </location>
</feature>
<sequence>MIAWTEQQGMIRDMIRDFVEKEIVPHIDDLEYNGLPPYDILRKLFSTFGMDELANTRFDKQIAREEAQAAGKTVDAPDNLNQENSDVVSTEALDAVAMGILPIVEISRQCQGLITAMGVSVGLTGGAIMSKGSLAQKKKYGRDLLTLKKVGAWAITEPNSGSDAFGGMKSTARRDGNGGYILNGSKTYITNGPHADTLVFICRLEEEGVDSKDRKIVSFILDSGMHGLEQSRPFKKMGIGSSPTGELFLTDVKVGPERLMGESEDGYGRSGAKSTFSTERAGVAAMALGLVERSLELSIEYAKTRVQFGQNIGSYQLIQLKLAKMEVARLNLENLVFRYIETRAAGKDLTLAEASAMKLYAAQAAMEVTTEAVQVFGGAGYMRETRVEQLMRDAKILQIYAGTDEMQVLAIAKDLLGRG</sequence>
<evidence type="ECO:0000256" key="2">
    <source>
        <dbReference type="ARBA" id="ARBA00009347"/>
    </source>
</evidence>
<name>A0ABT3T6N5_9GAMM</name>
<feature type="domain" description="Acyl-CoA oxidase/dehydrogenase middle" evidence="7">
    <location>
        <begin position="152"/>
        <end position="252"/>
    </location>
</feature>
<evidence type="ECO:0000259" key="7">
    <source>
        <dbReference type="Pfam" id="PF02770"/>
    </source>
</evidence>
<evidence type="ECO:0000259" key="6">
    <source>
        <dbReference type="Pfam" id="PF00441"/>
    </source>
</evidence>
<dbReference type="InterPro" id="IPR036250">
    <property type="entry name" value="AcylCo_DH-like_C"/>
</dbReference>
<protein>
    <submittedName>
        <fullName evidence="9">Acyl-CoA dehydrogenase</fullName>
    </submittedName>
</protein>
<evidence type="ECO:0000256" key="3">
    <source>
        <dbReference type="ARBA" id="ARBA00022630"/>
    </source>
</evidence>
<dbReference type="Proteomes" id="UP001143304">
    <property type="component" value="Unassembled WGS sequence"/>
</dbReference>
<keyword evidence="4 5" id="KW-0274">FAD</keyword>
<dbReference type="InterPro" id="IPR006089">
    <property type="entry name" value="Acyl-CoA_DH_CS"/>
</dbReference>
<dbReference type="InterPro" id="IPR013786">
    <property type="entry name" value="AcylCoA_DH/ox_N"/>
</dbReference>
<comment type="caution">
    <text evidence="9">The sequence shown here is derived from an EMBL/GenBank/DDBJ whole genome shotgun (WGS) entry which is preliminary data.</text>
</comment>
<dbReference type="InterPro" id="IPR009075">
    <property type="entry name" value="AcylCo_DH/oxidase_C"/>
</dbReference>
<dbReference type="InterPro" id="IPR046373">
    <property type="entry name" value="Acyl-CoA_Oxase/DH_mid-dom_sf"/>
</dbReference>
<dbReference type="PANTHER" id="PTHR43884">
    <property type="entry name" value="ACYL-COA DEHYDROGENASE"/>
    <property type="match status" value="1"/>
</dbReference>
<gene>
    <name evidence="9" type="ORF">EYC82_11260</name>
</gene>
<dbReference type="InterPro" id="IPR037069">
    <property type="entry name" value="AcylCoA_DH/ox_N_sf"/>
</dbReference>
<dbReference type="Pfam" id="PF02770">
    <property type="entry name" value="Acyl-CoA_dh_M"/>
    <property type="match status" value="1"/>
</dbReference>
<comment type="similarity">
    <text evidence="2 5">Belongs to the acyl-CoA dehydrogenase family.</text>
</comment>
<dbReference type="Gene3D" id="1.10.540.10">
    <property type="entry name" value="Acyl-CoA dehydrogenase/oxidase, N-terminal domain"/>
    <property type="match status" value="2"/>
</dbReference>
<evidence type="ECO:0000256" key="4">
    <source>
        <dbReference type="ARBA" id="ARBA00022827"/>
    </source>
</evidence>
<evidence type="ECO:0000313" key="9">
    <source>
        <dbReference type="EMBL" id="MCX2977933.1"/>
    </source>
</evidence>